<keyword evidence="7" id="KW-0902">Two-component regulatory system</keyword>
<keyword evidence="6 10" id="KW-0418">Kinase</keyword>
<comment type="catalytic activity">
    <reaction evidence="1">
        <text>ATP + protein L-histidine = ADP + protein N-phospho-L-histidine.</text>
        <dbReference type="EC" id="2.7.13.3"/>
    </reaction>
</comment>
<gene>
    <name evidence="10" type="ORF">IAA45_09455</name>
</gene>
<dbReference type="InterPro" id="IPR003594">
    <property type="entry name" value="HATPase_dom"/>
</dbReference>
<keyword evidence="8" id="KW-0472">Membrane</keyword>
<dbReference type="SMART" id="SM00387">
    <property type="entry name" value="HATPase_c"/>
    <property type="match status" value="1"/>
</dbReference>
<evidence type="ECO:0000313" key="11">
    <source>
        <dbReference type="Proteomes" id="UP000886817"/>
    </source>
</evidence>
<dbReference type="EMBL" id="DXEX01000202">
    <property type="protein sequence ID" value="HIX59923.1"/>
    <property type="molecule type" value="Genomic_DNA"/>
</dbReference>
<dbReference type="GO" id="GO:0004721">
    <property type="term" value="F:phosphoprotein phosphatase activity"/>
    <property type="evidence" value="ECO:0007669"/>
    <property type="project" value="TreeGrafter"/>
</dbReference>
<dbReference type="Pfam" id="PF02518">
    <property type="entry name" value="HATPase_c"/>
    <property type="match status" value="1"/>
</dbReference>
<feature type="transmembrane region" description="Helical" evidence="8">
    <location>
        <begin position="162"/>
        <end position="186"/>
    </location>
</feature>
<dbReference type="PANTHER" id="PTHR45453">
    <property type="entry name" value="PHOSPHATE REGULON SENSOR PROTEIN PHOR"/>
    <property type="match status" value="1"/>
</dbReference>
<organism evidence="10 11">
    <name type="scientific">Candidatus Blautia gallistercoris</name>
    <dbReference type="NCBI Taxonomy" id="2838490"/>
    <lineage>
        <taxon>Bacteria</taxon>
        <taxon>Bacillati</taxon>
        <taxon>Bacillota</taxon>
        <taxon>Clostridia</taxon>
        <taxon>Lachnospirales</taxon>
        <taxon>Lachnospiraceae</taxon>
        <taxon>Blautia</taxon>
    </lineage>
</organism>
<dbReference type="AlphaFoldDB" id="A0A9D1WJ71"/>
<keyword evidence="8" id="KW-0812">Transmembrane</keyword>
<dbReference type="Gene3D" id="1.10.287.130">
    <property type="match status" value="1"/>
</dbReference>
<evidence type="ECO:0000256" key="4">
    <source>
        <dbReference type="ARBA" id="ARBA00022553"/>
    </source>
</evidence>
<dbReference type="CDD" id="cd00082">
    <property type="entry name" value="HisKA"/>
    <property type="match status" value="1"/>
</dbReference>
<reference evidence="10" key="2">
    <citation type="submission" date="2021-04" db="EMBL/GenBank/DDBJ databases">
        <authorList>
            <person name="Gilroy R."/>
        </authorList>
    </citation>
    <scope>NUCLEOTIDE SEQUENCE</scope>
    <source>
        <strain evidence="10">ChiSjej1B19-8411</strain>
    </source>
</reference>
<evidence type="ECO:0000256" key="3">
    <source>
        <dbReference type="ARBA" id="ARBA00012438"/>
    </source>
</evidence>
<dbReference type="GO" id="GO:0016036">
    <property type="term" value="P:cellular response to phosphate starvation"/>
    <property type="evidence" value="ECO:0007669"/>
    <property type="project" value="TreeGrafter"/>
</dbReference>
<comment type="subcellular location">
    <subcellularLocation>
        <location evidence="2">Membrane</location>
    </subcellularLocation>
</comment>
<dbReference type="Gene3D" id="3.30.565.10">
    <property type="entry name" value="Histidine kinase-like ATPase, C-terminal domain"/>
    <property type="match status" value="1"/>
</dbReference>
<dbReference type="PROSITE" id="PS50109">
    <property type="entry name" value="HIS_KIN"/>
    <property type="match status" value="1"/>
</dbReference>
<evidence type="ECO:0000313" key="10">
    <source>
        <dbReference type="EMBL" id="HIX59923.1"/>
    </source>
</evidence>
<feature type="domain" description="Histidine kinase" evidence="9">
    <location>
        <begin position="247"/>
        <end position="458"/>
    </location>
</feature>
<keyword evidence="5" id="KW-0808">Transferase</keyword>
<dbReference type="InterPro" id="IPR036097">
    <property type="entry name" value="HisK_dim/P_sf"/>
</dbReference>
<dbReference type="Pfam" id="PF00512">
    <property type="entry name" value="HisKA"/>
    <property type="match status" value="1"/>
</dbReference>
<evidence type="ECO:0000259" key="9">
    <source>
        <dbReference type="PROSITE" id="PS50109"/>
    </source>
</evidence>
<dbReference type="PANTHER" id="PTHR45453:SF1">
    <property type="entry name" value="PHOSPHATE REGULON SENSOR PROTEIN PHOR"/>
    <property type="match status" value="1"/>
</dbReference>
<dbReference type="SUPFAM" id="SSF47384">
    <property type="entry name" value="Homodimeric domain of signal transducing histidine kinase"/>
    <property type="match status" value="1"/>
</dbReference>
<dbReference type="InterPro" id="IPR005467">
    <property type="entry name" value="His_kinase_dom"/>
</dbReference>
<evidence type="ECO:0000256" key="7">
    <source>
        <dbReference type="ARBA" id="ARBA00023012"/>
    </source>
</evidence>
<evidence type="ECO:0000256" key="5">
    <source>
        <dbReference type="ARBA" id="ARBA00022679"/>
    </source>
</evidence>
<dbReference type="EC" id="2.7.13.3" evidence="3"/>
<dbReference type="InterPro" id="IPR050351">
    <property type="entry name" value="BphY/WalK/GraS-like"/>
</dbReference>
<dbReference type="GO" id="GO:0000155">
    <property type="term" value="F:phosphorelay sensor kinase activity"/>
    <property type="evidence" value="ECO:0007669"/>
    <property type="project" value="InterPro"/>
</dbReference>
<evidence type="ECO:0000256" key="1">
    <source>
        <dbReference type="ARBA" id="ARBA00000085"/>
    </source>
</evidence>
<keyword evidence="8" id="KW-1133">Transmembrane helix</keyword>
<evidence type="ECO:0000256" key="2">
    <source>
        <dbReference type="ARBA" id="ARBA00004370"/>
    </source>
</evidence>
<dbReference type="GO" id="GO:0005886">
    <property type="term" value="C:plasma membrane"/>
    <property type="evidence" value="ECO:0007669"/>
    <property type="project" value="TreeGrafter"/>
</dbReference>
<proteinExistence type="predicted"/>
<evidence type="ECO:0000256" key="8">
    <source>
        <dbReference type="SAM" id="Phobius"/>
    </source>
</evidence>
<sequence>MKSLGRIVWYYLAGAVLVFFLIVCLNTAVFLWTAWQSFLQDPLEQTKGSHYLASIEEQLADTEEGIVMKEEGIRLLEKSAFAWAMVLDEQGRRVWEWQVPEEIKEHYSRNEVAAFSRWFLEDYPVRIWTHGDALLVLAEEKNSVGKYTMEISVEDLRMLPGFMLLFLGTNVLLILALCFGFGYRFYRSLQPVVRGILELSQKKRLHLREKGIAWELAAKVNQVSEILVEQQQHLDQRDTARTSWIAGVSHDIRTPLALILGYSDALASNEALGEEERGQAEAIRSQSLQIRHLIEDLNLTSKLEYDAQSLRKQTFYPANLLRECVAEFYNEGLPEIYEISLTVPKEAERIRLSGDVKLWMRAVRNLIRNSVEHNPEGCVIEISVVWREDRLCWRFWDSGTGIMPSVKEVLEESGFSMEKGVHVMGLRIVSQIARAHGGRLVLQPKENGNYLPEIWIFM</sequence>
<dbReference type="InterPro" id="IPR036890">
    <property type="entry name" value="HATPase_C_sf"/>
</dbReference>
<evidence type="ECO:0000256" key="6">
    <source>
        <dbReference type="ARBA" id="ARBA00022777"/>
    </source>
</evidence>
<dbReference type="InterPro" id="IPR003661">
    <property type="entry name" value="HisK_dim/P_dom"/>
</dbReference>
<dbReference type="SMART" id="SM00388">
    <property type="entry name" value="HisKA"/>
    <property type="match status" value="1"/>
</dbReference>
<feature type="transmembrane region" description="Helical" evidence="8">
    <location>
        <begin position="7"/>
        <end position="35"/>
    </location>
</feature>
<comment type="caution">
    <text evidence="10">The sequence shown here is derived from an EMBL/GenBank/DDBJ whole genome shotgun (WGS) entry which is preliminary data.</text>
</comment>
<dbReference type="Proteomes" id="UP000886817">
    <property type="component" value="Unassembled WGS sequence"/>
</dbReference>
<name>A0A9D1WJ71_9FIRM</name>
<dbReference type="SUPFAM" id="SSF55874">
    <property type="entry name" value="ATPase domain of HSP90 chaperone/DNA topoisomerase II/histidine kinase"/>
    <property type="match status" value="1"/>
</dbReference>
<keyword evidence="4" id="KW-0597">Phosphoprotein</keyword>
<accession>A0A9D1WJ71</accession>
<reference evidence="10" key="1">
    <citation type="journal article" date="2021" name="PeerJ">
        <title>Extensive microbial diversity within the chicken gut microbiome revealed by metagenomics and culture.</title>
        <authorList>
            <person name="Gilroy R."/>
            <person name="Ravi A."/>
            <person name="Getino M."/>
            <person name="Pursley I."/>
            <person name="Horton D.L."/>
            <person name="Alikhan N.F."/>
            <person name="Baker D."/>
            <person name="Gharbi K."/>
            <person name="Hall N."/>
            <person name="Watson M."/>
            <person name="Adriaenssens E.M."/>
            <person name="Foster-Nyarko E."/>
            <person name="Jarju S."/>
            <person name="Secka A."/>
            <person name="Antonio M."/>
            <person name="Oren A."/>
            <person name="Chaudhuri R.R."/>
            <person name="La Ragione R."/>
            <person name="Hildebrand F."/>
            <person name="Pallen M.J."/>
        </authorList>
    </citation>
    <scope>NUCLEOTIDE SEQUENCE</scope>
    <source>
        <strain evidence="10">ChiSjej1B19-8411</strain>
    </source>
</reference>
<protein>
    <recommendedName>
        <fullName evidence="3">histidine kinase</fullName>
        <ecNumber evidence="3">2.7.13.3</ecNumber>
    </recommendedName>
</protein>